<dbReference type="PANTHER" id="PTHR47997">
    <property type="entry name" value="MYB DOMAIN PROTEIN 55"/>
    <property type="match status" value="1"/>
</dbReference>
<dbReference type="FunFam" id="1.10.10.60:FF:000140">
    <property type="entry name" value="Myb transcription factor"/>
    <property type="match status" value="1"/>
</dbReference>
<evidence type="ECO:0000256" key="2">
    <source>
        <dbReference type="ARBA" id="ARBA00022737"/>
    </source>
</evidence>
<feature type="domain" description="HTH myb-type" evidence="9">
    <location>
        <begin position="9"/>
        <end position="65"/>
    </location>
</feature>
<dbReference type="AlphaFoldDB" id="A0A248SMJ0"/>
<dbReference type="CDD" id="cd00167">
    <property type="entry name" value="SANT"/>
    <property type="match status" value="2"/>
</dbReference>
<evidence type="ECO:0000256" key="6">
    <source>
        <dbReference type="ARBA" id="ARBA00023242"/>
    </source>
</evidence>
<dbReference type="PROSITE" id="PS51294">
    <property type="entry name" value="HTH_MYB"/>
    <property type="match status" value="2"/>
</dbReference>
<gene>
    <name evidence="10" type="primary">MYB16</name>
</gene>
<feature type="compositionally biased region" description="Polar residues" evidence="7">
    <location>
        <begin position="125"/>
        <end position="134"/>
    </location>
</feature>
<evidence type="ECO:0000256" key="5">
    <source>
        <dbReference type="ARBA" id="ARBA00023163"/>
    </source>
</evidence>
<dbReference type="SMR" id="A0A248SMJ0"/>
<proteinExistence type="evidence at transcript level"/>
<keyword evidence="5" id="KW-0804">Transcription</keyword>
<dbReference type="Pfam" id="PF00249">
    <property type="entry name" value="Myb_DNA-binding"/>
    <property type="match status" value="2"/>
</dbReference>
<dbReference type="GO" id="GO:0003677">
    <property type="term" value="F:DNA binding"/>
    <property type="evidence" value="ECO:0007669"/>
    <property type="project" value="UniProtKB-KW"/>
</dbReference>
<dbReference type="PROSITE" id="PS50090">
    <property type="entry name" value="MYB_LIKE"/>
    <property type="match status" value="2"/>
</dbReference>
<feature type="region of interest" description="Disordered" evidence="7">
    <location>
        <begin position="352"/>
        <end position="374"/>
    </location>
</feature>
<evidence type="ECO:0000259" key="9">
    <source>
        <dbReference type="PROSITE" id="PS51294"/>
    </source>
</evidence>
<keyword evidence="6" id="KW-0539">Nucleus</keyword>
<evidence type="ECO:0000256" key="7">
    <source>
        <dbReference type="SAM" id="MobiDB-lite"/>
    </source>
</evidence>
<dbReference type="InterPro" id="IPR009057">
    <property type="entry name" value="Homeodomain-like_sf"/>
</dbReference>
<feature type="domain" description="Myb-like" evidence="8">
    <location>
        <begin position="9"/>
        <end position="61"/>
    </location>
</feature>
<evidence type="ECO:0000256" key="1">
    <source>
        <dbReference type="ARBA" id="ARBA00004123"/>
    </source>
</evidence>
<evidence type="ECO:0000256" key="3">
    <source>
        <dbReference type="ARBA" id="ARBA00023015"/>
    </source>
</evidence>
<dbReference type="Gene3D" id="1.10.10.60">
    <property type="entry name" value="Homeodomain-like"/>
    <property type="match status" value="2"/>
</dbReference>
<dbReference type="GO" id="GO:0005634">
    <property type="term" value="C:nucleus"/>
    <property type="evidence" value="ECO:0007669"/>
    <property type="project" value="UniProtKB-SubCell"/>
</dbReference>
<protein>
    <submittedName>
        <fullName evidence="10">MYB16</fullName>
    </submittedName>
</protein>
<feature type="domain" description="Myb-like" evidence="8">
    <location>
        <begin position="62"/>
        <end position="112"/>
    </location>
</feature>
<keyword evidence="3" id="KW-0805">Transcription regulation</keyword>
<name>A0A248SMJ0_LILRE</name>
<dbReference type="PANTHER" id="PTHR47997:SF75">
    <property type="entry name" value="MYB DOMAIN PROTEIN 55"/>
    <property type="match status" value="1"/>
</dbReference>
<reference evidence="10" key="1">
    <citation type="submission" date="2016-08" db="EMBL/GenBank/DDBJ databases">
        <title>Analysis of global gene expression profiles in Lilium regale following Botrytis elliptica infection.</title>
        <authorList>
            <person name="Cui Q."/>
        </authorList>
    </citation>
    <scope>NUCLEOTIDE SEQUENCE</scope>
</reference>
<dbReference type="EMBL" id="KX842508">
    <property type="protein sequence ID" value="ASV46334.1"/>
    <property type="molecule type" value="mRNA"/>
</dbReference>
<evidence type="ECO:0000259" key="8">
    <source>
        <dbReference type="PROSITE" id="PS50090"/>
    </source>
</evidence>
<evidence type="ECO:0000313" key="10">
    <source>
        <dbReference type="EMBL" id="ASV46334.1"/>
    </source>
</evidence>
<keyword evidence="2" id="KW-0677">Repeat</keyword>
<feature type="domain" description="HTH myb-type" evidence="9">
    <location>
        <begin position="66"/>
        <end position="116"/>
    </location>
</feature>
<dbReference type="SUPFAM" id="SSF46689">
    <property type="entry name" value="Homeodomain-like"/>
    <property type="match status" value="1"/>
</dbReference>
<dbReference type="InterPro" id="IPR017930">
    <property type="entry name" value="Myb_dom"/>
</dbReference>
<dbReference type="InterPro" id="IPR001005">
    <property type="entry name" value="SANT/Myb"/>
</dbReference>
<evidence type="ECO:0000256" key="4">
    <source>
        <dbReference type="ARBA" id="ARBA00023125"/>
    </source>
</evidence>
<organism evidence="10">
    <name type="scientific">Lilium regale</name>
    <name type="common">Regal lily</name>
    <dbReference type="NCBI Taxonomy" id="82328"/>
    <lineage>
        <taxon>Eukaryota</taxon>
        <taxon>Viridiplantae</taxon>
        <taxon>Streptophyta</taxon>
        <taxon>Embryophyta</taxon>
        <taxon>Tracheophyta</taxon>
        <taxon>Spermatophyta</taxon>
        <taxon>Magnoliopsida</taxon>
        <taxon>Liliopsida</taxon>
        <taxon>Liliales</taxon>
        <taxon>Liliaceae</taxon>
        <taxon>Lilium</taxon>
    </lineage>
</organism>
<sequence length="374" mass="42296">MGRPSSCYKQKLKKGLWSPEEDEKLVKHISKYGHGCWSSVPRLAGLQRCGKSCRLRWINYLRPDLKRGTFSQQEENLIVELHAALGNRWSQIAAQLPGRTDNEIKNMWNSSIKKKLRKPLEGQDSKATTSSEKTLVQEAAPSLVPESSKSSTQTKEFFSDHFATSKNSPSNYTSYFPFLSYTPDCDSNQSVPPGLSAYPKPPLWINQNCRLYDMDLDINCKTVFNQVPSVPSSNPSSKPAFSVLPHDSQPGFHYWEHGESCSSRASSDNTSSSLLDDSILPWSELMMDKEAHMSFSREPEDLKWSEYLLGTTMRISSGVQNESQASYGEIKSESESTLQGLSTWEEYQQRQLPPPDMYSKDFHTFGTETSVLRD</sequence>
<dbReference type="SMART" id="SM00717">
    <property type="entry name" value="SANT"/>
    <property type="match status" value="2"/>
</dbReference>
<dbReference type="InterPro" id="IPR051953">
    <property type="entry name" value="Plant_SW-associated_TFs"/>
</dbReference>
<feature type="region of interest" description="Disordered" evidence="7">
    <location>
        <begin position="115"/>
        <end position="151"/>
    </location>
</feature>
<keyword evidence="4" id="KW-0238">DNA-binding</keyword>
<accession>A0A248SMJ0</accession>
<comment type="subcellular location">
    <subcellularLocation>
        <location evidence="1">Nucleus</location>
    </subcellularLocation>
</comment>
<dbReference type="FunFam" id="1.10.10.60:FF:000047">
    <property type="entry name" value="Myb transcription factor"/>
    <property type="match status" value="1"/>
</dbReference>